<evidence type="ECO:0000256" key="2">
    <source>
        <dbReference type="ARBA" id="ARBA00022803"/>
    </source>
</evidence>
<feature type="repeat" description="TPR" evidence="3">
    <location>
        <begin position="111"/>
        <end position="144"/>
    </location>
</feature>
<dbReference type="PROSITE" id="PS50005">
    <property type="entry name" value="TPR"/>
    <property type="match status" value="4"/>
</dbReference>
<accession>A0A2U2HLQ6</accession>
<dbReference type="InterPro" id="IPR029063">
    <property type="entry name" value="SAM-dependent_MTases_sf"/>
</dbReference>
<feature type="domain" description="Methyltransferase type 11" evidence="4">
    <location>
        <begin position="347"/>
        <end position="439"/>
    </location>
</feature>
<evidence type="ECO:0000259" key="4">
    <source>
        <dbReference type="Pfam" id="PF08241"/>
    </source>
</evidence>
<feature type="repeat" description="TPR" evidence="3">
    <location>
        <begin position="179"/>
        <end position="212"/>
    </location>
</feature>
<dbReference type="Gene3D" id="3.40.50.150">
    <property type="entry name" value="Vaccinia Virus protein VP39"/>
    <property type="match status" value="1"/>
</dbReference>
<dbReference type="EMBL" id="PXWF02000196">
    <property type="protein sequence ID" value="PWF48437.1"/>
    <property type="molecule type" value="Genomic_DNA"/>
</dbReference>
<proteinExistence type="predicted"/>
<keyword evidence="6" id="KW-1185">Reference proteome</keyword>
<dbReference type="SMART" id="SM00028">
    <property type="entry name" value="TPR"/>
    <property type="match status" value="8"/>
</dbReference>
<dbReference type="GO" id="GO:0008757">
    <property type="term" value="F:S-adenosylmethionine-dependent methyltransferase activity"/>
    <property type="evidence" value="ECO:0007669"/>
    <property type="project" value="InterPro"/>
</dbReference>
<gene>
    <name evidence="5" type="ORF">C7C56_012010</name>
</gene>
<dbReference type="Pfam" id="PF07719">
    <property type="entry name" value="TPR_2"/>
    <property type="match status" value="1"/>
</dbReference>
<protein>
    <submittedName>
        <fullName evidence="5">Tetratricopeptide repeat protein</fullName>
    </submittedName>
</protein>
<dbReference type="InterPro" id="IPR013105">
    <property type="entry name" value="TPR_2"/>
</dbReference>
<evidence type="ECO:0000256" key="3">
    <source>
        <dbReference type="PROSITE-ProRule" id="PRU00339"/>
    </source>
</evidence>
<evidence type="ECO:0000256" key="1">
    <source>
        <dbReference type="ARBA" id="ARBA00022737"/>
    </source>
</evidence>
<reference evidence="5 6" key="1">
    <citation type="submission" date="2018-04" db="EMBL/GenBank/DDBJ databases">
        <title>Massilia violaceinigra sp. nov., a novel purple-pigmented bacterium isolated from Tianshan glacier, Xinjiang, China.</title>
        <authorList>
            <person name="Wang H."/>
        </authorList>
    </citation>
    <scope>NUCLEOTIDE SEQUENCE [LARGE SCALE GENOMIC DNA]</scope>
    <source>
        <strain evidence="5 6">B448-2</strain>
    </source>
</reference>
<dbReference type="InterPro" id="IPR051685">
    <property type="entry name" value="Ycf3/AcsC/BcsC/TPR_MFPF"/>
</dbReference>
<dbReference type="PANTHER" id="PTHR44943:SF8">
    <property type="entry name" value="TPR REPEAT-CONTAINING PROTEIN MJ0263"/>
    <property type="match status" value="1"/>
</dbReference>
<dbReference type="OrthoDB" id="9809392at2"/>
<organism evidence="5 6">
    <name type="scientific">Massilia glaciei</name>
    <dbReference type="NCBI Taxonomy" id="1524097"/>
    <lineage>
        <taxon>Bacteria</taxon>
        <taxon>Pseudomonadati</taxon>
        <taxon>Pseudomonadota</taxon>
        <taxon>Betaproteobacteria</taxon>
        <taxon>Burkholderiales</taxon>
        <taxon>Oxalobacteraceae</taxon>
        <taxon>Telluria group</taxon>
        <taxon>Massilia</taxon>
    </lineage>
</organism>
<dbReference type="Gene3D" id="1.25.40.10">
    <property type="entry name" value="Tetratricopeptide repeat domain"/>
    <property type="match status" value="3"/>
</dbReference>
<comment type="caution">
    <text evidence="5">The sequence shown here is derived from an EMBL/GenBank/DDBJ whole genome shotgun (WGS) entry which is preliminary data.</text>
</comment>
<dbReference type="AlphaFoldDB" id="A0A2U2HLQ6"/>
<dbReference type="InterPro" id="IPR011717">
    <property type="entry name" value="TPR-4"/>
</dbReference>
<feature type="repeat" description="TPR" evidence="3">
    <location>
        <begin position="77"/>
        <end position="110"/>
    </location>
</feature>
<dbReference type="SUPFAM" id="SSF48452">
    <property type="entry name" value="TPR-like"/>
    <property type="match status" value="2"/>
</dbReference>
<name>A0A2U2HLQ6_9BURK</name>
<dbReference type="Pfam" id="PF00515">
    <property type="entry name" value="TPR_1"/>
    <property type="match status" value="2"/>
</dbReference>
<dbReference type="InterPro" id="IPR013216">
    <property type="entry name" value="Methyltransf_11"/>
</dbReference>
<dbReference type="GO" id="GO:0042802">
    <property type="term" value="F:identical protein binding"/>
    <property type="evidence" value="ECO:0007669"/>
    <property type="project" value="InterPro"/>
</dbReference>
<keyword evidence="2 3" id="KW-0802">TPR repeat</keyword>
<dbReference type="Proteomes" id="UP000241421">
    <property type="component" value="Unassembled WGS sequence"/>
</dbReference>
<dbReference type="Pfam" id="PF13414">
    <property type="entry name" value="TPR_11"/>
    <property type="match status" value="1"/>
</dbReference>
<keyword evidence="1" id="KW-0677">Repeat</keyword>
<dbReference type="PANTHER" id="PTHR44943">
    <property type="entry name" value="CELLULOSE SYNTHASE OPERON PROTEIN C"/>
    <property type="match status" value="1"/>
</dbReference>
<dbReference type="InterPro" id="IPR011990">
    <property type="entry name" value="TPR-like_helical_dom_sf"/>
</dbReference>
<feature type="repeat" description="TPR" evidence="3">
    <location>
        <begin position="213"/>
        <end position="246"/>
    </location>
</feature>
<dbReference type="InterPro" id="IPR019734">
    <property type="entry name" value="TPR_rpt"/>
</dbReference>
<dbReference type="Pfam" id="PF13432">
    <property type="entry name" value="TPR_16"/>
    <property type="match status" value="1"/>
</dbReference>
<dbReference type="PROSITE" id="PS50293">
    <property type="entry name" value="TPR_REGION"/>
    <property type="match status" value="2"/>
</dbReference>
<dbReference type="Pfam" id="PF08241">
    <property type="entry name" value="Methyltransf_11"/>
    <property type="match status" value="1"/>
</dbReference>
<dbReference type="CDD" id="cd02440">
    <property type="entry name" value="AdoMet_MTases"/>
    <property type="match status" value="1"/>
</dbReference>
<dbReference type="SUPFAM" id="SSF53335">
    <property type="entry name" value="S-adenosyl-L-methionine-dependent methyltransferases"/>
    <property type="match status" value="1"/>
</dbReference>
<dbReference type="Pfam" id="PF07721">
    <property type="entry name" value="TPR_4"/>
    <property type="match status" value="1"/>
</dbReference>
<evidence type="ECO:0000313" key="5">
    <source>
        <dbReference type="EMBL" id="PWF48437.1"/>
    </source>
</evidence>
<evidence type="ECO:0000313" key="6">
    <source>
        <dbReference type="Proteomes" id="UP000241421"/>
    </source>
</evidence>
<sequence>MTAPPSAIVAALLQQAIGCHQHGKFDAARELYGQVLALAPRQFDALHLSGVAARQLGQVDTALALIGRAIGIDPAQANAHCNLGAALQDAGRPDEALASYDRAIALNPGYALALCNRGNTLRNLGRLEEAIGSYQRALALRPAYPEAHCNLALALHDAGRAGEALASAGRALGGRPDYPEALCARARALHGLHRFGEALRDYDRAIALKPDWAEARCWRGAALQRLQRFDEALAAYESALALKPDYPLAHQYRANTLRALGRPAEAVAAYRSALAQGGDATQIGYALAALGVGQAPAAAPAAYVAGLFDQYADHFDHHLVGVLGYQMPALLDAAIRRAFSPRDADTLDLGCGTGLCGPYLRAYSKHLVGVDLSEKMLDKARLAGCYDALFRSELAQYLSGRTDVCDLVVAADVFVYIGDLAPVFGAVHGALRPGGGFCFSVEACDSGEFTLRPSNRFAHSLAYVRALAAAAGFEVVEAERRAGREEDGVGVMAYAVTLRSLKPKAAL</sequence>